<feature type="transmembrane region" description="Helical" evidence="5">
    <location>
        <begin position="318"/>
        <end position="346"/>
    </location>
</feature>
<dbReference type="GO" id="GO:0016020">
    <property type="term" value="C:membrane"/>
    <property type="evidence" value="ECO:0007669"/>
    <property type="project" value="UniProtKB-SubCell"/>
</dbReference>
<evidence type="ECO:0000256" key="3">
    <source>
        <dbReference type="ARBA" id="ARBA00022989"/>
    </source>
</evidence>
<dbReference type="InterPro" id="IPR003663">
    <property type="entry name" value="Sugar/inositol_transpt"/>
</dbReference>
<dbReference type="OrthoDB" id="6339427at2759"/>
<dbReference type="Pfam" id="PF00083">
    <property type="entry name" value="Sugar_tr"/>
    <property type="match status" value="2"/>
</dbReference>
<dbReference type="PANTHER" id="PTHR48021:SF1">
    <property type="entry name" value="GH07001P-RELATED"/>
    <property type="match status" value="1"/>
</dbReference>
<accession>A0A1J4L550</accession>
<organism evidence="7 8">
    <name type="scientific">Tritrichomonas foetus</name>
    <dbReference type="NCBI Taxonomy" id="1144522"/>
    <lineage>
        <taxon>Eukaryota</taxon>
        <taxon>Metamonada</taxon>
        <taxon>Parabasalia</taxon>
        <taxon>Tritrichomonadida</taxon>
        <taxon>Tritrichomonadidae</taxon>
        <taxon>Tritrichomonas</taxon>
    </lineage>
</organism>
<feature type="transmembrane region" description="Helical" evidence="5">
    <location>
        <begin position="32"/>
        <end position="52"/>
    </location>
</feature>
<dbReference type="PROSITE" id="PS50850">
    <property type="entry name" value="MFS"/>
    <property type="match status" value="1"/>
</dbReference>
<evidence type="ECO:0000256" key="1">
    <source>
        <dbReference type="ARBA" id="ARBA00004141"/>
    </source>
</evidence>
<feature type="transmembrane region" description="Helical" evidence="5">
    <location>
        <begin position="227"/>
        <end position="249"/>
    </location>
</feature>
<feature type="transmembrane region" description="Helical" evidence="5">
    <location>
        <begin position="160"/>
        <end position="179"/>
    </location>
</feature>
<evidence type="ECO:0000313" key="8">
    <source>
        <dbReference type="Proteomes" id="UP000179807"/>
    </source>
</evidence>
<evidence type="ECO:0000313" key="7">
    <source>
        <dbReference type="EMBL" id="OHT17062.1"/>
    </source>
</evidence>
<dbReference type="InterPro" id="IPR020846">
    <property type="entry name" value="MFS_dom"/>
</dbReference>
<dbReference type="AlphaFoldDB" id="A0A1J4L550"/>
<evidence type="ECO:0000256" key="5">
    <source>
        <dbReference type="SAM" id="Phobius"/>
    </source>
</evidence>
<name>A0A1J4L550_9EUKA</name>
<protein>
    <submittedName>
        <fullName evidence="7">Major facilitator superfamily transporter</fullName>
    </submittedName>
</protein>
<dbReference type="RefSeq" id="XP_068370198.1">
    <property type="nucleotide sequence ID" value="XM_068513713.1"/>
</dbReference>
<feature type="transmembrane region" description="Helical" evidence="5">
    <location>
        <begin position="185"/>
        <end position="206"/>
    </location>
</feature>
<feature type="domain" description="Major facilitator superfamily (MFS) profile" evidence="6">
    <location>
        <begin position="34"/>
        <end position="412"/>
    </location>
</feature>
<dbReference type="GeneID" id="94848417"/>
<dbReference type="Proteomes" id="UP000179807">
    <property type="component" value="Unassembled WGS sequence"/>
</dbReference>
<keyword evidence="4 5" id="KW-0472">Membrane</keyword>
<dbReference type="SUPFAM" id="SSF103473">
    <property type="entry name" value="MFS general substrate transporter"/>
    <property type="match status" value="1"/>
</dbReference>
<dbReference type="InterPro" id="IPR036259">
    <property type="entry name" value="MFS_trans_sf"/>
</dbReference>
<dbReference type="Gene3D" id="1.20.1250.20">
    <property type="entry name" value="MFS general substrate transporter like domains"/>
    <property type="match status" value="2"/>
</dbReference>
<comment type="subcellular location">
    <subcellularLocation>
        <location evidence="1">Membrane</location>
        <topology evidence="1">Multi-pass membrane protein</topology>
    </subcellularLocation>
</comment>
<dbReference type="InterPro" id="IPR050549">
    <property type="entry name" value="MFS_Trehalose_Transporter"/>
</dbReference>
<reference evidence="7" key="1">
    <citation type="submission" date="2016-10" db="EMBL/GenBank/DDBJ databases">
        <authorList>
            <person name="Benchimol M."/>
            <person name="Almeida L.G."/>
            <person name="Vasconcelos A.T."/>
            <person name="Perreira-Neves A."/>
            <person name="Rosa I.A."/>
            <person name="Tasca T."/>
            <person name="Bogo M.R."/>
            <person name="de Souza W."/>
        </authorList>
    </citation>
    <scope>NUCLEOTIDE SEQUENCE [LARGE SCALE GENOMIC DNA]</scope>
    <source>
        <strain evidence="7">K</strain>
    </source>
</reference>
<comment type="caution">
    <text evidence="7">The sequence shown here is derived from an EMBL/GenBank/DDBJ whole genome shotgun (WGS) entry which is preliminary data.</text>
</comment>
<feature type="transmembrane region" description="Helical" evidence="5">
    <location>
        <begin position="389"/>
        <end position="408"/>
    </location>
</feature>
<evidence type="ECO:0000259" key="6">
    <source>
        <dbReference type="PROSITE" id="PS50850"/>
    </source>
</evidence>
<dbReference type="FunFam" id="1.20.1250.20:FF:000279">
    <property type="entry name" value="Major facilitator superfamily protein"/>
    <property type="match status" value="1"/>
</dbReference>
<gene>
    <name evidence="7" type="ORF">TRFO_41334</name>
</gene>
<keyword evidence="3 5" id="KW-1133">Transmembrane helix</keyword>
<dbReference type="PROSITE" id="PS00217">
    <property type="entry name" value="SUGAR_TRANSPORT_2"/>
    <property type="match status" value="1"/>
</dbReference>
<dbReference type="GO" id="GO:0022857">
    <property type="term" value="F:transmembrane transporter activity"/>
    <property type="evidence" value="ECO:0007669"/>
    <property type="project" value="InterPro"/>
</dbReference>
<sequence>MIRIQTDILKNQIERSTYFSHQIKMPVCGKELIYASILMCGSMICAATIAFSSASIEYIDVEFGPLSLFETASFQAAPSLSAIIAPFLFNFLLKKSRRKVISGAIGISGVIFWLVMLTMNSKHFWITIVIRCLHGVIMGGIGLVIPIYIVEIAPSDARGFFGVLHTVSVTFGHSLYNLLGAIHSWRLLVYVTASFLFILGAFIWLVPDSPAETGSKIKESVCSKKHIKPLLISCFMMVLQQSSGIGAILSNVGPLMLEAGLNIDPGYQAAIATSSEFFSCIVGAFVMDKFGRRKMWIFSSAGSAIFLLVYALNVKMNWATWVPMVALFAYLLCFGVGLASIPWFLIPEMFSAPARASGMAIASATSWSAASVATFMFPYMKKAIGQFGLMLYLMGVCILCTIFGIFFVKDSMVVVGGEGDQIGDEADNINDVEQMKENLIGEAPQADL</sequence>
<dbReference type="PANTHER" id="PTHR48021">
    <property type="match status" value="1"/>
</dbReference>
<keyword evidence="8" id="KW-1185">Reference proteome</keyword>
<feature type="transmembrane region" description="Helical" evidence="5">
    <location>
        <begin position="100"/>
        <end position="118"/>
    </location>
</feature>
<evidence type="ECO:0000256" key="4">
    <source>
        <dbReference type="ARBA" id="ARBA00023136"/>
    </source>
</evidence>
<feature type="transmembrane region" description="Helical" evidence="5">
    <location>
        <begin position="295"/>
        <end position="312"/>
    </location>
</feature>
<feature type="transmembrane region" description="Helical" evidence="5">
    <location>
        <begin position="72"/>
        <end position="93"/>
    </location>
</feature>
<proteinExistence type="predicted"/>
<dbReference type="PROSITE" id="PS00216">
    <property type="entry name" value="SUGAR_TRANSPORT_1"/>
    <property type="match status" value="1"/>
</dbReference>
<dbReference type="InterPro" id="IPR005829">
    <property type="entry name" value="Sugar_transporter_CS"/>
</dbReference>
<feature type="transmembrane region" description="Helical" evidence="5">
    <location>
        <begin position="358"/>
        <end position="377"/>
    </location>
</feature>
<dbReference type="EMBL" id="MLAK01000043">
    <property type="protein sequence ID" value="OHT17062.1"/>
    <property type="molecule type" value="Genomic_DNA"/>
</dbReference>
<dbReference type="VEuPathDB" id="TrichDB:TRFO_41334"/>
<dbReference type="PRINTS" id="PR00171">
    <property type="entry name" value="SUGRTRNSPORT"/>
</dbReference>
<feature type="transmembrane region" description="Helical" evidence="5">
    <location>
        <begin position="124"/>
        <end position="148"/>
    </location>
</feature>
<dbReference type="InterPro" id="IPR005828">
    <property type="entry name" value="MFS_sugar_transport-like"/>
</dbReference>
<keyword evidence="2 5" id="KW-0812">Transmembrane</keyword>
<evidence type="ECO:0000256" key="2">
    <source>
        <dbReference type="ARBA" id="ARBA00022692"/>
    </source>
</evidence>